<accession>A0A0S7EU40</accession>
<protein>
    <submittedName>
        <fullName evidence="1">PPUP8424</fullName>
    </submittedName>
</protein>
<reference evidence="1" key="1">
    <citation type="submission" date="2014-12" db="EMBL/GenBank/DDBJ databases">
        <title>Parallel Evolution in Life History Adaptation Evident in the Tissue-Specific Poeciliopsis prolifica transcriptome.</title>
        <authorList>
            <person name="Jue N.K."/>
            <person name="Foley R.J."/>
            <person name="Obergfell C."/>
            <person name="Reznick D.N."/>
            <person name="O'Neill R.J."/>
            <person name="O'Neill M.J."/>
        </authorList>
    </citation>
    <scope>NUCLEOTIDE SEQUENCE</scope>
</reference>
<feature type="non-terminal residue" evidence="1">
    <location>
        <position position="146"/>
    </location>
</feature>
<dbReference type="AlphaFoldDB" id="A0A0S7EU40"/>
<sequence>TTMAAILRNDHIISKYRFCGPNVTDTESFHPFCFGTLINGSHLESLRLLKPGPGIIWATRTWTLDLLTHTAEHVRHRTIFKMSHDDAHIFILQPPQAAAGVSREAFGGGQLDVGPQKLPGQISGHLGESWLVLGQQPDPPPPVTLQ</sequence>
<proteinExistence type="predicted"/>
<dbReference type="EMBL" id="GBYX01475872">
    <property type="protein sequence ID" value="JAO05805.1"/>
    <property type="molecule type" value="Transcribed_RNA"/>
</dbReference>
<gene>
    <name evidence="1" type="primary">PPUP8424</name>
</gene>
<evidence type="ECO:0000313" key="1">
    <source>
        <dbReference type="EMBL" id="JAO05805.1"/>
    </source>
</evidence>
<organism evidence="1">
    <name type="scientific">Poeciliopsis prolifica</name>
    <name type="common">blackstripe livebearer</name>
    <dbReference type="NCBI Taxonomy" id="188132"/>
    <lineage>
        <taxon>Eukaryota</taxon>
        <taxon>Metazoa</taxon>
        <taxon>Chordata</taxon>
        <taxon>Craniata</taxon>
        <taxon>Vertebrata</taxon>
        <taxon>Euteleostomi</taxon>
        <taxon>Actinopterygii</taxon>
        <taxon>Neopterygii</taxon>
        <taxon>Teleostei</taxon>
        <taxon>Neoteleostei</taxon>
        <taxon>Acanthomorphata</taxon>
        <taxon>Ovalentaria</taxon>
        <taxon>Atherinomorphae</taxon>
        <taxon>Cyprinodontiformes</taxon>
        <taxon>Poeciliidae</taxon>
        <taxon>Poeciliinae</taxon>
        <taxon>Poeciliopsis</taxon>
    </lineage>
</organism>
<feature type="non-terminal residue" evidence="1">
    <location>
        <position position="1"/>
    </location>
</feature>
<name>A0A0S7EU40_9TELE</name>